<proteinExistence type="predicted"/>
<feature type="transmembrane region" description="Helical" evidence="5">
    <location>
        <begin position="31"/>
        <end position="51"/>
    </location>
</feature>
<evidence type="ECO:0000256" key="2">
    <source>
        <dbReference type="ARBA" id="ARBA00023136"/>
    </source>
</evidence>
<dbReference type="CDD" id="cd07185">
    <property type="entry name" value="OmpA_C-like"/>
    <property type="match status" value="1"/>
</dbReference>
<dbReference type="RefSeq" id="WP_180824153.1">
    <property type="nucleotide sequence ID" value="NZ_JACAWY010000002.1"/>
</dbReference>
<protein>
    <submittedName>
        <fullName evidence="7">OmpA family protein</fullName>
    </submittedName>
</protein>
<dbReference type="PANTHER" id="PTHR30329:SF20">
    <property type="entry name" value="EXPORTED PROTEIN"/>
    <property type="match status" value="1"/>
</dbReference>
<dbReference type="InterPro" id="IPR036737">
    <property type="entry name" value="OmpA-like_sf"/>
</dbReference>
<comment type="caution">
    <text evidence="7">The sequence shown here is derived from an EMBL/GenBank/DDBJ whole genome shotgun (WGS) entry which is preliminary data.</text>
</comment>
<dbReference type="EMBL" id="JBBGZW010000002">
    <property type="protein sequence ID" value="MEJ5048005.1"/>
    <property type="molecule type" value="Genomic_DNA"/>
</dbReference>
<dbReference type="Gene3D" id="3.30.1330.60">
    <property type="entry name" value="OmpA-like domain"/>
    <property type="match status" value="1"/>
</dbReference>
<dbReference type="Proteomes" id="UP001362100">
    <property type="component" value="Unassembled WGS sequence"/>
</dbReference>
<evidence type="ECO:0000313" key="8">
    <source>
        <dbReference type="Proteomes" id="UP001362100"/>
    </source>
</evidence>
<feature type="transmembrane region" description="Helical" evidence="5">
    <location>
        <begin position="312"/>
        <end position="333"/>
    </location>
</feature>
<evidence type="ECO:0000256" key="5">
    <source>
        <dbReference type="SAM" id="Phobius"/>
    </source>
</evidence>
<evidence type="ECO:0000256" key="3">
    <source>
        <dbReference type="PROSITE-ProRule" id="PRU00473"/>
    </source>
</evidence>
<keyword evidence="5" id="KW-1133">Transmembrane helix</keyword>
<sequence length="565" mass="62236">MKPLLPRLLVLWIWLLAAVLCTQFLSFARSSDFLVLLAILLVAGTVTFRVLRRRRQVVSQEWTDLPDAAYRQPVVLCCDAGGLSNEEAVRVLPQGCFIRVKDNSELQHSVRQLLQQRPDWGRQISISLSISPQQQQDSAVLENALFALRWQIALLRRETRQSLPLLLNVGVAGEMTQCATPLWQVQLAGNSPQIWLDDAAPRGVSEWLQSGGSVAMQQQVLLNSLDAWTRQHVLRVLSEAHSDVAAVIPAAYVLQLQPATPGTGNDSLWCAWLWQHTTIRSAGAAANTAVILPDFILPLLPEGRGVTPVIRALHRGITAFAVAAVIALCAVAWNNQSLIRRIVFDLEHYHRIAMTDYAPKLAAVQVLREDVSQLDNYARQGVPLRLGLGLYQGGHLRLPVLHAISSWVPEPKPEPKPAPKPKPQPTLVRLDAMSLFDSGKSDLKTDSTKVMVNALVNIKARAGWLIVVAGYTDDTGNPALNQRLSLKRAEAVRDWMRDTGDVDESCFAVQGFGQRRPMASNDTTEGRAANRRVEISLVPQADACQAPDAIPPSSQDGDGNHEEKE</sequence>
<gene>
    <name evidence="7" type="ORF">WH298_22685</name>
</gene>
<dbReference type="PROSITE" id="PS51123">
    <property type="entry name" value="OMPA_2"/>
    <property type="match status" value="1"/>
</dbReference>
<dbReference type="InterPro" id="IPR006665">
    <property type="entry name" value="OmpA-like"/>
</dbReference>
<feature type="domain" description="OmpA-like" evidence="6">
    <location>
        <begin position="423"/>
        <end position="541"/>
    </location>
</feature>
<feature type="region of interest" description="Disordered" evidence="4">
    <location>
        <begin position="538"/>
        <end position="565"/>
    </location>
</feature>
<dbReference type="InterPro" id="IPR006664">
    <property type="entry name" value="OMP_bac"/>
</dbReference>
<accession>A0ABU8PZ60</accession>
<dbReference type="PANTHER" id="PTHR30329">
    <property type="entry name" value="STATOR ELEMENT OF FLAGELLAR MOTOR COMPLEX"/>
    <property type="match status" value="1"/>
</dbReference>
<dbReference type="Pfam" id="PF00691">
    <property type="entry name" value="OmpA"/>
    <property type="match status" value="1"/>
</dbReference>
<dbReference type="PRINTS" id="PR01021">
    <property type="entry name" value="OMPADOMAIN"/>
</dbReference>
<reference evidence="7 8" key="1">
    <citation type="submission" date="2023-12" db="EMBL/GenBank/DDBJ databases">
        <title>Gut-associated functions are favored during microbiome assembly across C. elegans life.</title>
        <authorList>
            <person name="Zimmermann J."/>
        </authorList>
    </citation>
    <scope>NUCLEOTIDE SEQUENCE [LARGE SCALE GENOMIC DNA]</scope>
    <source>
        <strain evidence="7 8">BIGb0393</strain>
    </source>
</reference>
<keyword evidence="2 3" id="KW-0472">Membrane</keyword>
<organism evidence="7 8">
    <name type="scientific">Pantoea nemavictus</name>
    <dbReference type="NCBI Taxonomy" id="2726955"/>
    <lineage>
        <taxon>Bacteria</taxon>
        <taxon>Pseudomonadati</taxon>
        <taxon>Pseudomonadota</taxon>
        <taxon>Gammaproteobacteria</taxon>
        <taxon>Enterobacterales</taxon>
        <taxon>Erwiniaceae</taxon>
        <taxon>Pantoea</taxon>
    </lineage>
</organism>
<evidence type="ECO:0000313" key="7">
    <source>
        <dbReference type="EMBL" id="MEJ5048005.1"/>
    </source>
</evidence>
<dbReference type="InterPro" id="IPR050330">
    <property type="entry name" value="Bact_OuterMem_StrucFunc"/>
</dbReference>
<evidence type="ECO:0000256" key="4">
    <source>
        <dbReference type="SAM" id="MobiDB-lite"/>
    </source>
</evidence>
<evidence type="ECO:0000256" key="1">
    <source>
        <dbReference type="ARBA" id="ARBA00004442"/>
    </source>
</evidence>
<name>A0ABU8PZ60_9GAMM</name>
<keyword evidence="5" id="KW-0812">Transmembrane</keyword>
<comment type="subcellular location">
    <subcellularLocation>
        <location evidence="1">Cell outer membrane</location>
    </subcellularLocation>
</comment>
<keyword evidence="8" id="KW-1185">Reference proteome</keyword>
<dbReference type="SUPFAM" id="SSF103088">
    <property type="entry name" value="OmpA-like"/>
    <property type="match status" value="1"/>
</dbReference>
<evidence type="ECO:0000259" key="6">
    <source>
        <dbReference type="PROSITE" id="PS51123"/>
    </source>
</evidence>